<feature type="transmembrane region" description="Helical" evidence="6">
    <location>
        <begin position="433"/>
        <end position="455"/>
    </location>
</feature>
<dbReference type="AlphaFoldDB" id="A0A8K0D7X4"/>
<evidence type="ECO:0000256" key="4">
    <source>
        <dbReference type="ARBA" id="ARBA00022989"/>
    </source>
</evidence>
<dbReference type="InterPro" id="IPR013604">
    <property type="entry name" value="7TM_chemorcpt"/>
</dbReference>
<dbReference type="Proteomes" id="UP000801492">
    <property type="component" value="Unassembled WGS sequence"/>
</dbReference>
<evidence type="ECO:0000256" key="1">
    <source>
        <dbReference type="ARBA" id="ARBA00004651"/>
    </source>
</evidence>
<feature type="transmembrane region" description="Helical" evidence="6">
    <location>
        <begin position="88"/>
        <end position="107"/>
    </location>
</feature>
<keyword evidence="6" id="KW-0675">Receptor</keyword>
<keyword evidence="5 6" id="KW-0472">Membrane</keyword>
<feature type="transmembrane region" description="Helical" evidence="6">
    <location>
        <begin position="539"/>
        <end position="559"/>
    </location>
</feature>
<sequence length="564" mass="65627">MALYRFVHSISIFQGLLSSCFYKILFKKCFQKFESVLVDELNIIEGKPFKSEDSRNISFEEKVKRLKWLYTSLVLNFNQLNRFSHPAFLLWWLELIGIFIVNFYMIMKAYANSNTDEILLHLRAYSSSLFVTYYIAMAEQVPKAKIERVLAAQLNIETDDAIEDWRVIPLEEKVKRLKCLYTSLVINFDQLNKFSHPTFLVWWLEMLGIFIIHFYMILKAYADSDIDEIWLNLKAYAAVIFIACYTTLADQVHNVNSEFQSLFTWNEILLSMGALGLALPSIIKRNQRLVEINGLLEIIEKRKCYGFHSFLTERITNAFMKSNTNASESSFCFTFRMIVFAMNNYIHCTSVFQNMLHNSFYSSLFKRCFEQIENIMNQRADVWRNQKDFVVIDIVNGLPANVPFVVILKRTKCLYTSLVYNYKQMNKLTQFSILMWWMFVIATFIINFYMLVLLYSDNSTGDILLTTRTYGGVIGSIIYLNITQEVYAVSEDILSFLFKYPISKLSPAEAAQVEMLITTLIIQKPVLRASDIFTVGTRLLASISGTVVTYVLVALQFHASWTKQ</sequence>
<keyword evidence="6" id="KW-0807">Transducer</keyword>
<dbReference type="Pfam" id="PF08395">
    <property type="entry name" value="7tm_7"/>
    <property type="match status" value="1"/>
</dbReference>
<evidence type="ECO:0000256" key="5">
    <source>
        <dbReference type="ARBA" id="ARBA00023136"/>
    </source>
</evidence>
<dbReference type="PROSITE" id="PS51257">
    <property type="entry name" value="PROKAR_LIPOPROTEIN"/>
    <property type="match status" value="1"/>
</dbReference>
<keyword evidence="4 6" id="KW-1133">Transmembrane helix</keyword>
<gene>
    <name evidence="7" type="ORF">ILUMI_05099</name>
</gene>
<protein>
    <recommendedName>
        <fullName evidence="6">Gustatory receptor</fullName>
    </recommendedName>
</protein>
<comment type="caution">
    <text evidence="6">Lacks conserved residue(s) required for the propagation of feature annotation.</text>
</comment>
<keyword evidence="3 6" id="KW-0812">Transmembrane</keyword>
<dbReference type="GO" id="GO:0005886">
    <property type="term" value="C:plasma membrane"/>
    <property type="evidence" value="ECO:0007669"/>
    <property type="project" value="UniProtKB-SubCell"/>
</dbReference>
<feature type="transmembrane region" description="Helical" evidence="6">
    <location>
        <begin position="263"/>
        <end position="283"/>
    </location>
</feature>
<evidence type="ECO:0000313" key="8">
    <source>
        <dbReference type="Proteomes" id="UP000801492"/>
    </source>
</evidence>
<comment type="subcellular location">
    <subcellularLocation>
        <location evidence="1 6">Cell membrane</location>
        <topology evidence="1 6">Multi-pass membrane protein</topology>
    </subcellularLocation>
</comment>
<evidence type="ECO:0000256" key="3">
    <source>
        <dbReference type="ARBA" id="ARBA00022692"/>
    </source>
</evidence>
<keyword evidence="2 6" id="KW-1003">Cell membrane</keyword>
<proteinExistence type="inferred from homology"/>
<dbReference type="GO" id="GO:0007165">
    <property type="term" value="P:signal transduction"/>
    <property type="evidence" value="ECO:0007669"/>
    <property type="project" value="UniProtKB-KW"/>
</dbReference>
<dbReference type="EMBL" id="VTPC01001889">
    <property type="protein sequence ID" value="KAF2901088.1"/>
    <property type="molecule type" value="Genomic_DNA"/>
</dbReference>
<name>A0A8K0D7X4_IGNLU</name>
<evidence type="ECO:0000313" key="7">
    <source>
        <dbReference type="EMBL" id="KAF2901088.1"/>
    </source>
</evidence>
<feature type="transmembrane region" description="Helical" evidence="6">
    <location>
        <begin position="230"/>
        <end position="248"/>
    </location>
</feature>
<evidence type="ECO:0000256" key="6">
    <source>
        <dbReference type="RuleBase" id="RU363108"/>
    </source>
</evidence>
<keyword evidence="8" id="KW-1185">Reference proteome</keyword>
<feature type="transmembrane region" description="Helical" evidence="6">
    <location>
        <begin position="199"/>
        <end position="218"/>
    </location>
</feature>
<accession>A0A8K0D7X4</accession>
<comment type="caution">
    <text evidence="7">The sequence shown here is derived from an EMBL/GenBank/DDBJ whole genome shotgun (WGS) entry which is preliminary data.</text>
</comment>
<comment type="similarity">
    <text evidence="6">Belongs to the insect chemoreceptor superfamily. Gustatory receptor (GR) family.</text>
</comment>
<organism evidence="7 8">
    <name type="scientific">Ignelater luminosus</name>
    <name type="common">Cucubano</name>
    <name type="synonym">Pyrophorus luminosus</name>
    <dbReference type="NCBI Taxonomy" id="2038154"/>
    <lineage>
        <taxon>Eukaryota</taxon>
        <taxon>Metazoa</taxon>
        <taxon>Ecdysozoa</taxon>
        <taxon>Arthropoda</taxon>
        <taxon>Hexapoda</taxon>
        <taxon>Insecta</taxon>
        <taxon>Pterygota</taxon>
        <taxon>Neoptera</taxon>
        <taxon>Endopterygota</taxon>
        <taxon>Coleoptera</taxon>
        <taxon>Polyphaga</taxon>
        <taxon>Elateriformia</taxon>
        <taxon>Elateroidea</taxon>
        <taxon>Elateridae</taxon>
        <taxon>Agrypninae</taxon>
        <taxon>Pyrophorini</taxon>
        <taxon>Ignelater</taxon>
    </lineage>
</organism>
<reference evidence="7" key="1">
    <citation type="submission" date="2019-08" db="EMBL/GenBank/DDBJ databases">
        <title>The genome of the North American firefly Photinus pyralis.</title>
        <authorList>
            <consortium name="Photinus pyralis genome working group"/>
            <person name="Fallon T.R."/>
            <person name="Sander Lower S.E."/>
            <person name="Weng J.-K."/>
        </authorList>
    </citation>
    <scope>NUCLEOTIDE SEQUENCE</scope>
    <source>
        <strain evidence="7">TRF0915ILg1</strain>
        <tissue evidence="7">Whole body</tissue>
    </source>
</reference>
<evidence type="ECO:0000256" key="2">
    <source>
        <dbReference type="ARBA" id="ARBA00022475"/>
    </source>
</evidence>
<comment type="function">
    <text evidence="6">Gustatory receptor which mediates acceptance or avoidance behavior, depending on its substrates.</text>
</comment>
<dbReference type="OrthoDB" id="6759771at2759"/>
<dbReference type="GO" id="GO:0050909">
    <property type="term" value="P:sensory perception of taste"/>
    <property type="evidence" value="ECO:0007669"/>
    <property type="project" value="InterPro"/>
</dbReference>